<feature type="transmembrane region" description="Helical" evidence="7">
    <location>
        <begin position="221"/>
        <end position="246"/>
    </location>
</feature>
<dbReference type="STRING" id="1838286.Verru16b_03069"/>
<keyword evidence="6 7" id="KW-0472">Membrane</keyword>
<keyword evidence="4 7" id="KW-0812">Transmembrane</keyword>
<name>A0A1D8AYL4_9BACT</name>
<feature type="transmembrane region" description="Helical" evidence="7">
    <location>
        <begin position="176"/>
        <end position="196"/>
    </location>
</feature>
<evidence type="ECO:0000256" key="2">
    <source>
        <dbReference type="ARBA" id="ARBA00008335"/>
    </source>
</evidence>
<dbReference type="KEGG" id="obg:Verru16b_03069"/>
<organism evidence="9 10">
    <name type="scientific">Lacunisphaera limnophila</name>
    <dbReference type="NCBI Taxonomy" id="1838286"/>
    <lineage>
        <taxon>Bacteria</taxon>
        <taxon>Pseudomonadati</taxon>
        <taxon>Verrucomicrobiota</taxon>
        <taxon>Opitutia</taxon>
        <taxon>Opitutales</taxon>
        <taxon>Opitutaceae</taxon>
        <taxon>Lacunisphaera</taxon>
    </lineage>
</organism>
<evidence type="ECO:0000259" key="8">
    <source>
        <dbReference type="PROSITE" id="PS50850"/>
    </source>
</evidence>
<feature type="transmembrane region" description="Helical" evidence="7">
    <location>
        <begin position="258"/>
        <end position="277"/>
    </location>
</feature>
<evidence type="ECO:0000256" key="4">
    <source>
        <dbReference type="ARBA" id="ARBA00022692"/>
    </source>
</evidence>
<dbReference type="PROSITE" id="PS50850">
    <property type="entry name" value="MFS"/>
    <property type="match status" value="1"/>
</dbReference>
<keyword evidence="3" id="KW-0813">Transport</keyword>
<accession>A0A1D8AYL4</accession>
<comment type="similarity">
    <text evidence="2">Belongs to the major facilitator superfamily.</text>
</comment>
<dbReference type="AlphaFoldDB" id="A0A1D8AYL4"/>
<feature type="domain" description="Major facilitator superfamily (MFS) profile" evidence="8">
    <location>
        <begin position="21"/>
        <end position="399"/>
    </location>
</feature>
<keyword evidence="5 7" id="KW-1133">Transmembrane helix</keyword>
<dbReference type="GO" id="GO:0016020">
    <property type="term" value="C:membrane"/>
    <property type="evidence" value="ECO:0007669"/>
    <property type="project" value="TreeGrafter"/>
</dbReference>
<dbReference type="InterPro" id="IPR036259">
    <property type="entry name" value="MFS_trans_sf"/>
</dbReference>
<dbReference type="Pfam" id="PF07690">
    <property type="entry name" value="MFS_1"/>
    <property type="match status" value="2"/>
</dbReference>
<dbReference type="Proteomes" id="UP000095228">
    <property type="component" value="Chromosome"/>
</dbReference>
<sequence length="399" mass="41725">MAGNVWLGVLLVDPQRRSLLLLLIIYLGYISLGLPDGTLGVAWPAIYPELKLPLGLAGTIMTIGTVLTGLAGFSSGWIISRWRTGPVVFASGLLTASGMFILSQAQGALWLYAAAIPLGLGAGAVDAGLNGYVARHYSGRHMNWLHACWGIGATSGPFVIGWALGSGQGWRGGYLLIAGVQYGLALLFLLTLGLWAKVPEIRAASGHGAEGRLPMMPANSLAGWLSPVIFALYVAVECTTGLWAGTVLVVRRGISPETAALCIAGFFGSLTVGRILVGFVVERWGNRRLVGLGCWTALAGFILFGFATNVPLATLALAIAGFGLAPIYPGLMHEVPRRFAPEAVQTVIGRQSGGASFGAAVLPALAGWVAQLALPAVPWLILGVMVGLMASIRYLNRIT</sequence>
<proteinExistence type="inferred from homology"/>
<feature type="transmembrane region" description="Helical" evidence="7">
    <location>
        <begin position="52"/>
        <end position="73"/>
    </location>
</feature>
<evidence type="ECO:0000313" key="9">
    <source>
        <dbReference type="EMBL" id="AOS45978.1"/>
    </source>
</evidence>
<protein>
    <submittedName>
        <fullName evidence="9">Major Facilitator Superfamily protein</fullName>
    </submittedName>
</protein>
<comment type="subcellular location">
    <subcellularLocation>
        <location evidence="1">Endomembrane system</location>
        <topology evidence="1">Multi-pass membrane protein</topology>
    </subcellularLocation>
</comment>
<feature type="transmembrane region" description="Helical" evidence="7">
    <location>
        <begin position="376"/>
        <end position="395"/>
    </location>
</feature>
<feature type="transmembrane region" description="Helical" evidence="7">
    <location>
        <begin position="20"/>
        <end position="46"/>
    </location>
</feature>
<feature type="transmembrane region" description="Helical" evidence="7">
    <location>
        <begin position="352"/>
        <end position="370"/>
    </location>
</feature>
<feature type="transmembrane region" description="Helical" evidence="7">
    <location>
        <begin position="289"/>
        <end position="306"/>
    </location>
</feature>
<dbReference type="InterPro" id="IPR011701">
    <property type="entry name" value="MFS"/>
</dbReference>
<dbReference type="GO" id="GO:0012505">
    <property type="term" value="C:endomembrane system"/>
    <property type="evidence" value="ECO:0007669"/>
    <property type="project" value="UniProtKB-SubCell"/>
</dbReference>
<feature type="transmembrane region" description="Helical" evidence="7">
    <location>
        <begin position="109"/>
        <end position="132"/>
    </location>
</feature>
<feature type="transmembrane region" description="Helical" evidence="7">
    <location>
        <begin position="85"/>
        <end position="103"/>
    </location>
</feature>
<reference evidence="9 10" key="1">
    <citation type="submission" date="2016-06" db="EMBL/GenBank/DDBJ databases">
        <title>Three novel species with peptidoglycan cell walls form the new genus Lacunisphaera gen. nov. in the family Opitutaceae of the verrucomicrobial subdivision 4.</title>
        <authorList>
            <person name="Rast P."/>
            <person name="Gloeckner I."/>
            <person name="Jogler M."/>
            <person name="Boedeker C."/>
            <person name="Jeske O."/>
            <person name="Wiegand S."/>
            <person name="Reinhardt R."/>
            <person name="Schumann P."/>
            <person name="Rohde M."/>
            <person name="Spring S."/>
            <person name="Gloeckner F.O."/>
            <person name="Jogler C."/>
        </authorList>
    </citation>
    <scope>NUCLEOTIDE SEQUENCE [LARGE SCALE GENOMIC DNA]</scope>
    <source>
        <strain evidence="9 10">IG16b</strain>
    </source>
</reference>
<dbReference type="InterPro" id="IPR020846">
    <property type="entry name" value="MFS_dom"/>
</dbReference>
<feature type="transmembrane region" description="Helical" evidence="7">
    <location>
        <begin position="312"/>
        <end position="331"/>
    </location>
</feature>
<gene>
    <name evidence="9" type="ORF">Verru16b_03069</name>
</gene>
<dbReference type="Gene3D" id="1.20.1250.20">
    <property type="entry name" value="MFS general substrate transporter like domains"/>
    <property type="match status" value="2"/>
</dbReference>
<dbReference type="EMBL" id="CP016094">
    <property type="protein sequence ID" value="AOS45978.1"/>
    <property type="molecule type" value="Genomic_DNA"/>
</dbReference>
<dbReference type="GO" id="GO:0022857">
    <property type="term" value="F:transmembrane transporter activity"/>
    <property type="evidence" value="ECO:0007669"/>
    <property type="project" value="InterPro"/>
</dbReference>
<evidence type="ECO:0000313" key="10">
    <source>
        <dbReference type="Proteomes" id="UP000095228"/>
    </source>
</evidence>
<dbReference type="SUPFAM" id="SSF103473">
    <property type="entry name" value="MFS general substrate transporter"/>
    <property type="match status" value="1"/>
</dbReference>
<dbReference type="PATRIC" id="fig|1838286.3.peg.3092"/>
<evidence type="ECO:0000256" key="1">
    <source>
        <dbReference type="ARBA" id="ARBA00004127"/>
    </source>
</evidence>
<evidence type="ECO:0000256" key="7">
    <source>
        <dbReference type="SAM" id="Phobius"/>
    </source>
</evidence>
<feature type="transmembrane region" description="Helical" evidence="7">
    <location>
        <begin position="144"/>
        <end position="164"/>
    </location>
</feature>
<evidence type="ECO:0000256" key="6">
    <source>
        <dbReference type="ARBA" id="ARBA00023136"/>
    </source>
</evidence>
<dbReference type="PANTHER" id="PTHR23514">
    <property type="entry name" value="BYPASS OF STOP CODON PROTEIN 6"/>
    <property type="match status" value="1"/>
</dbReference>
<keyword evidence="10" id="KW-1185">Reference proteome</keyword>
<dbReference type="InterPro" id="IPR051788">
    <property type="entry name" value="MFS_Transporter"/>
</dbReference>
<dbReference type="PANTHER" id="PTHR23514:SF3">
    <property type="entry name" value="BYPASS OF STOP CODON PROTEIN 6"/>
    <property type="match status" value="1"/>
</dbReference>
<evidence type="ECO:0000256" key="5">
    <source>
        <dbReference type="ARBA" id="ARBA00022989"/>
    </source>
</evidence>
<evidence type="ECO:0000256" key="3">
    <source>
        <dbReference type="ARBA" id="ARBA00022448"/>
    </source>
</evidence>